<keyword evidence="2" id="KW-0963">Cytoplasm</keyword>
<dbReference type="InterPro" id="IPR014018">
    <property type="entry name" value="SecA_motor_DEAD"/>
</dbReference>
<dbReference type="EMBL" id="JAPFFF010000004">
    <property type="protein sequence ID" value="KAK8892352.1"/>
    <property type="molecule type" value="Genomic_DNA"/>
</dbReference>
<accession>A0ABR2KPJ9</accession>
<organism evidence="12 13">
    <name type="scientific">Tritrichomonas musculus</name>
    <dbReference type="NCBI Taxonomy" id="1915356"/>
    <lineage>
        <taxon>Eukaryota</taxon>
        <taxon>Metamonada</taxon>
        <taxon>Parabasalia</taxon>
        <taxon>Tritrichomonadida</taxon>
        <taxon>Tritrichomonadidae</taxon>
        <taxon>Tritrichomonas</taxon>
    </lineage>
</organism>
<evidence type="ECO:0000256" key="5">
    <source>
        <dbReference type="ARBA" id="ARBA00022927"/>
    </source>
</evidence>
<dbReference type="Gene3D" id="3.40.50.300">
    <property type="entry name" value="P-loop containing nucleotide triphosphate hydrolases"/>
    <property type="match status" value="2"/>
</dbReference>
<feature type="domain" description="SecA family profile" evidence="11">
    <location>
        <begin position="321"/>
        <end position="974"/>
    </location>
</feature>
<dbReference type="InterPro" id="IPR000185">
    <property type="entry name" value="SecA"/>
</dbReference>
<dbReference type="SUPFAM" id="SSF52540">
    <property type="entry name" value="P-loop containing nucleoside triphosphate hydrolases"/>
    <property type="match status" value="2"/>
</dbReference>
<keyword evidence="8 9" id="KW-0472">Membrane</keyword>
<dbReference type="Proteomes" id="UP001470230">
    <property type="component" value="Unassembled WGS sequence"/>
</dbReference>
<dbReference type="Pfam" id="PF07517">
    <property type="entry name" value="SecA_DEAD"/>
    <property type="match status" value="1"/>
</dbReference>
<feature type="transmembrane region" description="Helical" evidence="9">
    <location>
        <begin position="1289"/>
        <end position="1306"/>
    </location>
</feature>
<dbReference type="PROSITE" id="PS51194">
    <property type="entry name" value="HELICASE_CTER"/>
    <property type="match status" value="1"/>
</dbReference>
<evidence type="ECO:0000256" key="6">
    <source>
        <dbReference type="ARBA" id="ARBA00022967"/>
    </source>
</evidence>
<name>A0ABR2KPJ9_9EUKA</name>
<dbReference type="InterPro" id="IPR027417">
    <property type="entry name" value="P-loop_NTPase"/>
</dbReference>
<evidence type="ECO:0000259" key="11">
    <source>
        <dbReference type="PROSITE" id="PS51196"/>
    </source>
</evidence>
<dbReference type="InterPro" id="IPR001650">
    <property type="entry name" value="Helicase_C-like"/>
</dbReference>
<dbReference type="PROSITE" id="PS51196">
    <property type="entry name" value="SECA_MOTOR_DEAD"/>
    <property type="match status" value="1"/>
</dbReference>
<evidence type="ECO:0000256" key="9">
    <source>
        <dbReference type="SAM" id="Phobius"/>
    </source>
</evidence>
<dbReference type="SMART" id="SM00957">
    <property type="entry name" value="SecA_DEAD"/>
    <property type="match status" value="1"/>
</dbReference>
<feature type="domain" description="Helicase C-terminal" evidence="10">
    <location>
        <begin position="828"/>
        <end position="978"/>
    </location>
</feature>
<keyword evidence="13" id="KW-1185">Reference proteome</keyword>
<evidence type="ECO:0000313" key="12">
    <source>
        <dbReference type="EMBL" id="KAK8892352.1"/>
    </source>
</evidence>
<evidence type="ECO:0000256" key="4">
    <source>
        <dbReference type="ARBA" id="ARBA00022840"/>
    </source>
</evidence>
<keyword evidence="3" id="KW-0547">Nucleotide-binding</keyword>
<dbReference type="PANTHER" id="PTHR30612:SF0">
    <property type="entry name" value="CHLOROPLAST PROTEIN-TRANSPORTING ATPASE"/>
    <property type="match status" value="1"/>
</dbReference>
<gene>
    <name evidence="12" type="ORF">M9Y10_029578</name>
</gene>
<sequence length="1506" mass="176777">MPILTPNEAYFLLQNQFKYLKNANLLMCAFLPIASQNIFRNSKTMEIYNQFSRFIEKNRDDISKLLKIDIKIIASLTQYENYYQYLFELIRDQLNNENKNEETVFIKNDIDIFNIFISNYDYTLIVSELSYAILCVRKSLDENEYIFLQMISMILAASGHILVLCASDYYFLNSNNNPLLYSYLFNEYHIFTNYDYLIKTDKLKTVNNSYYYYYLSTVRINTNKNYLKIENPCVQIFYIAQSFDKIFNYEEQKDFPFKQIKKKYPIGNKFDINKIVIVLNNCQIFKQNDVKKCWIPEKIEFKKVFINANDFINWFGGRIQCFSLLNQPSSNEYIDFNEMHYLKIDHYIQDPLLLIDIDKSTVDIVNEIKDNLENSTKIVDRIKTKSTNTTKSTKEKMQYAFHKIYKHCLSDDEKVRAHSNQIYAVHHAINYFTENNNDDSKGCIYQVHTGEGKSYIIQALAEILARMGKTVHIVTSNIVLACRDYEKSFDYFAECNFKTAILLHKTEYEKIECDNKSKYYPKSNKHDFYSDGWFDEKSNMNIKICKKTKYSKKCDIIYSTFFNFEGWYLRECEKHPMQMEDYFKDAYLIIDEADTILIDELTNGTIIAREMKSTGIDVLTKVFNLYLTDEEMNNLQQKNSPQHTNSPSKQELNMAERKKCPKQILDELKKDKSLDCSEITENDILSMLYDIDSALSFEEWTKYIIENKNGEELIIPFDGEHKGITEREKEFSGFIHQFIGIKEKMINPSRNIKIKPLSLNYLFISHPIFINLYQGVWGFTGTIGTQKDIEILKKYYKLNTVEIPDFAPNYRKELPYVICSDEKERNDKIVEEIKFFHKKGNPVLVIFESINDIRKFKHILQSEIFANIIEFDGTNQDKSNIEKKSGQKGNITLGTNFCGRGTDIKYNNDYPLHVIIAYGPQNDRAMKQAYGRTGRNGKAGTSRIICIKDDFYKASKKMNNTLINDILNEYDIKAKRQSDFIELFRKPREWIFNSNKADLNERFNDSNIYYLRDIETNVNRLTAINYKFPICMSVETFIDIQVQKIFSLRNCPECIYTKMLFQRYLRELILESWSLFIDKVTKDYELEKKKNEPTKKNFKLFIDNQYIKLAGKLDQLLPKDKDTTVNETFVRIHSYVVGKWNKEIMNFFSKDIYDFRKTNDSKSSIFYKIGFFPFELKDKSGSRIFLTNNSKRKINFIEDPELTYLKKDEPFSITYVIDQIFERICQTIDRHLVNFFGFHIFMRRTLVGCEFGICVDPLLLDVDVQKKHCLFDKSPIFLMTIGCKSAKPFIAAILIIVLVFITLISVKIAKFLLVPGVPAADILKNMGNVIWKAVKTRCKEIIISEIVNSSPIKLLLETIIKWLQNQILHLIDNDPNNHIGTIMKIVLSLLDSKAAGDVEDKIKDKIFENIKINPEAKILFSKLTPVLLMIKIGILILLLIAAFIKNFNAKYALKQSASYQSQFDKNDKSKKIYGWYEENLTEYESYNDIKNNVGKKTSFIGDIQDN</sequence>
<keyword evidence="6" id="KW-1278">Translocase</keyword>
<dbReference type="InterPro" id="IPR044722">
    <property type="entry name" value="SecA_SF2_C"/>
</dbReference>
<proteinExistence type="predicted"/>
<evidence type="ECO:0000256" key="8">
    <source>
        <dbReference type="ARBA" id="ARBA00023136"/>
    </source>
</evidence>
<evidence type="ECO:0000256" key="1">
    <source>
        <dbReference type="ARBA" id="ARBA00022448"/>
    </source>
</evidence>
<protein>
    <submittedName>
        <fullName evidence="12">Uncharacterized protein</fullName>
    </submittedName>
</protein>
<dbReference type="InterPro" id="IPR011115">
    <property type="entry name" value="SecA_DEAD"/>
</dbReference>
<dbReference type="PANTHER" id="PTHR30612">
    <property type="entry name" value="SECA INNER MEMBRANE COMPONENT OF SEC PROTEIN SECRETION SYSTEM"/>
    <property type="match status" value="1"/>
</dbReference>
<keyword evidence="5" id="KW-0653">Protein transport</keyword>
<keyword evidence="9" id="KW-0812">Transmembrane</keyword>
<evidence type="ECO:0000313" key="13">
    <source>
        <dbReference type="Proteomes" id="UP001470230"/>
    </source>
</evidence>
<evidence type="ECO:0000259" key="10">
    <source>
        <dbReference type="PROSITE" id="PS51194"/>
    </source>
</evidence>
<keyword evidence="1" id="KW-0813">Transport</keyword>
<feature type="transmembrane region" description="Helical" evidence="9">
    <location>
        <begin position="1426"/>
        <end position="1444"/>
    </location>
</feature>
<comment type="caution">
    <text evidence="12">The sequence shown here is derived from an EMBL/GenBank/DDBJ whole genome shotgun (WGS) entry which is preliminary data.</text>
</comment>
<reference evidence="12 13" key="1">
    <citation type="submission" date="2024-04" db="EMBL/GenBank/DDBJ databases">
        <title>Tritrichomonas musculus Genome.</title>
        <authorList>
            <person name="Alves-Ferreira E."/>
            <person name="Grigg M."/>
            <person name="Lorenzi H."/>
            <person name="Galac M."/>
        </authorList>
    </citation>
    <scope>NUCLEOTIDE SEQUENCE [LARGE SCALE GENOMIC DNA]</scope>
    <source>
        <strain evidence="12 13">EAF2021</strain>
    </source>
</reference>
<keyword evidence="7" id="KW-0811">Translocation</keyword>
<evidence type="ECO:0000256" key="2">
    <source>
        <dbReference type="ARBA" id="ARBA00022490"/>
    </source>
</evidence>
<keyword evidence="4" id="KW-0067">ATP-binding</keyword>
<evidence type="ECO:0000256" key="7">
    <source>
        <dbReference type="ARBA" id="ARBA00023010"/>
    </source>
</evidence>
<evidence type="ECO:0000256" key="3">
    <source>
        <dbReference type="ARBA" id="ARBA00022741"/>
    </source>
</evidence>
<dbReference type="Pfam" id="PF21090">
    <property type="entry name" value="P-loop_SecA"/>
    <property type="match status" value="1"/>
</dbReference>
<dbReference type="Gene3D" id="3.90.1440.10">
    <property type="entry name" value="SecA, preprotein cross-linking domain"/>
    <property type="match status" value="1"/>
</dbReference>
<keyword evidence="9" id="KW-1133">Transmembrane helix</keyword>